<evidence type="ECO:0000256" key="3">
    <source>
        <dbReference type="RuleBase" id="RU361235"/>
    </source>
</evidence>
<dbReference type="OrthoDB" id="408631at2759"/>
<evidence type="ECO:0000256" key="1">
    <source>
        <dbReference type="ARBA" id="ARBA00005964"/>
    </source>
</evidence>
<dbReference type="InterPro" id="IPR050309">
    <property type="entry name" value="Type-B_Carboxylest/Lipase"/>
</dbReference>
<dbReference type="AlphaFoldDB" id="A0A9P4I832"/>
<dbReference type="EMBL" id="ML978138">
    <property type="protein sequence ID" value="KAF2093481.1"/>
    <property type="molecule type" value="Genomic_DNA"/>
</dbReference>
<evidence type="ECO:0000259" key="4">
    <source>
        <dbReference type="Pfam" id="PF00135"/>
    </source>
</evidence>
<dbReference type="InterPro" id="IPR019826">
    <property type="entry name" value="Carboxylesterase_B_AS"/>
</dbReference>
<feature type="signal peptide" evidence="3">
    <location>
        <begin position="1"/>
        <end position="21"/>
    </location>
</feature>
<comment type="similarity">
    <text evidence="1 3">Belongs to the type-B carboxylesterase/lipase family.</text>
</comment>
<dbReference type="PROSITE" id="PS00122">
    <property type="entry name" value="CARBOXYLESTERASE_B_1"/>
    <property type="match status" value="1"/>
</dbReference>
<dbReference type="EC" id="3.1.1.-" evidence="3"/>
<dbReference type="InterPro" id="IPR002018">
    <property type="entry name" value="CarbesteraseB"/>
</dbReference>
<evidence type="ECO:0000313" key="5">
    <source>
        <dbReference type="EMBL" id="KAF2093481.1"/>
    </source>
</evidence>
<keyword evidence="3" id="KW-0732">Signal</keyword>
<keyword evidence="6" id="KW-1185">Reference proteome</keyword>
<gene>
    <name evidence="5" type="ORF">NA57DRAFT_81409</name>
</gene>
<evidence type="ECO:0000256" key="2">
    <source>
        <dbReference type="ARBA" id="ARBA00022801"/>
    </source>
</evidence>
<comment type="caution">
    <text evidence="5">The sequence shown here is derived from an EMBL/GenBank/DDBJ whole genome shotgun (WGS) entry which is preliminary data.</text>
</comment>
<keyword evidence="2 3" id="KW-0378">Hydrolase</keyword>
<accession>A0A9P4I832</accession>
<reference evidence="5" key="1">
    <citation type="journal article" date="2020" name="Stud. Mycol.">
        <title>101 Dothideomycetes genomes: a test case for predicting lifestyles and emergence of pathogens.</title>
        <authorList>
            <person name="Haridas S."/>
            <person name="Albert R."/>
            <person name="Binder M."/>
            <person name="Bloem J."/>
            <person name="Labutti K."/>
            <person name="Salamov A."/>
            <person name="Andreopoulos B."/>
            <person name="Baker S."/>
            <person name="Barry K."/>
            <person name="Bills G."/>
            <person name="Bluhm B."/>
            <person name="Cannon C."/>
            <person name="Castanera R."/>
            <person name="Culley D."/>
            <person name="Daum C."/>
            <person name="Ezra D."/>
            <person name="Gonzalez J."/>
            <person name="Henrissat B."/>
            <person name="Kuo A."/>
            <person name="Liang C."/>
            <person name="Lipzen A."/>
            <person name="Lutzoni F."/>
            <person name="Magnuson J."/>
            <person name="Mondo S."/>
            <person name="Nolan M."/>
            <person name="Ohm R."/>
            <person name="Pangilinan J."/>
            <person name="Park H.-J."/>
            <person name="Ramirez L."/>
            <person name="Alfaro M."/>
            <person name="Sun H."/>
            <person name="Tritt A."/>
            <person name="Yoshinaga Y."/>
            <person name="Zwiers L.-H."/>
            <person name="Turgeon B."/>
            <person name="Goodwin S."/>
            <person name="Spatafora J."/>
            <person name="Crous P."/>
            <person name="Grigoriev I."/>
        </authorList>
    </citation>
    <scope>NUCLEOTIDE SEQUENCE</scope>
    <source>
        <strain evidence="5">CBS 133067</strain>
    </source>
</reference>
<dbReference type="Gene3D" id="3.40.50.1820">
    <property type="entry name" value="alpha/beta hydrolase"/>
    <property type="match status" value="1"/>
</dbReference>
<proteinExistence type="inferred from homology"/>
<dbReference type="Pfam" id="PF00135">
    <property type="entry name" value="COesterase"/>
    <property type="match status" value="1"/>
</dbReference>
<protein>
    <recommendedName>
        <fullName evidence="3">Carboxylic ester hydrolase</fullName>
        <ecNumber evidence="3">3.1.1.-</ecNumber>
    </recommendedName>
</protein>
<sequence>MLLESLSTFWLLFSTFQKISAAPTAGNPTAKTKNGTVVGRHLESFDQDLFLGIPYAEAPRLSNPLPVDKTYETSFDASHYGYTCYGFGSNPILTLTQSEDCLNLNIIRPAGCSEDSRLPVVFWIYGGGYRQGSSADPEWNMTYIVQRSVEEDQPIIAVSINYRLSFLGFPGGQEALDAGITNLGLKDQRQALLWVQENIAAFGGDPRKVTVWGESAGASSIANQLVAYGGKGGTDLFRGGILASGFANGAALATVNKTQTGFDLIAASANCSKVEDKIECLRHASLTTLYPFEDTSVNGTSWAPFLDGDWFRQPPAYEIAAGNCARVPILLGANSDEGFIDVGTGTPPFPNTTDETAAWIETVFPLLNQTVVDRLLKLYPEGGPAPPYSLPSNFPWCQAMNAVNLACGSQYRRLAAILGDHSADAPRRNMAQLWSQLGLPAYSYRFDTNPTALPITYFYGLGPGFADHGTELAYEVGLPGGYSNGLQFYPAVKNIPTHLTVSHEMNKRWISFVVTGSPNHVKGKYELNWPEYKDSASNFVFNATDHKVNIHIERDDYRAKGIQTWIDNVPDADYYGIAPKS</sequence>
<dbReference type="PANTHER" id="PTHR11559">
    <property type="entry name" value="CARBOXYLESTERASE"/>
    <property type="match status" value="1"/>
</dbReference>
<feature type="chain" id="PRO_5040535175" description="Carboxylic ester hydrolase" evidence="3">
    <location>
        <begin position="22"/>
        <end position="581"/>
    </location>
</feature>
<name>A0A9P4I832_9PEZI</name>
<dbReference type="Proteomes" id="UP000799772">
    <property type="component" value="Unassembled WGS sequence"/>
</dbReference>
<dbReference type="SUPFAM" id="SSF53474">
    <property type="entry name" value="alpha/beta-Hydrolases"/>
    <property type="match status" value="1"/>
</dbReference>
<dbReference type="InterPro" id="IPR029058">
    <property type="entry name" value="AB_hydrolase_fold"/>
</dbReference>
<dbReference type="GO" id="GO:0016787">
    <property type="term" value="F:hydrolase activity"/>
    <property type="evidence" value="ECO:0007669"/>
    <property type="project" value="UniProtKB-KW"/>
</dbReference>
<evidence type="ECO:0000313" key="6">
    <source>
        <dbReference type="Proteomes" id="UP000799772"/>
    </source>
</evidence>
<organism evidence="5 6">
    <name type="scientific">Rhizodiscina lignyota</name>
    <dbReference type="NCBI Taxonomy" id="1504668"/>
    <lineage>
        <taxon>Eukaryota</taxon>
        <taxon>Fungi</taxon>
        <taxon>Dikarya</taxon>
        <taxon>Ascomycota</taxon>
        <taxon>Pezizomycotina</taxon>
        <taxon>Dothideomycetes</taxon>
        <taxon>Pleosporomycetidae</taxon>
        <taxon>Aulographales</taxon>
        <taxon>Rhizodiscinaceae</taxon>
        <taxon>Rhizodiscina</taxon>
    </lineage>
</organism>
<feature type="domain" description="Carboxylesterase type B" evidence="4">
    <location>
        <begin position="28"/>
        <end position="548"/>
    </location>
</feature>